<accession>A0AAJ0XAQ0</accession>
<sequence length="203" mass="22829">MSPSESAAPTHCLIAWALLLLLPLTLVAAIGLPWWGELDDLSRRIADDRDQIQRYQRVVATLPVLREELARERTNDDFKAFSFDEATPALAGAALQRRVQEMIRAVDARPISAQILPTQEADSPPRVRLRVQIQAQTDQLLDLLFRLEEARPFLFVDQMSIRASTRRVRRVTRGRSRGAPSATPEDQLTVRLDIFGYSLGSAS</sequence>
<dbReference type="Proteomes" id="UP001296776">
    <property type="component" value="Unassembled WGS sequence"/>
</dbReference>
<dbReference type="EMBL" id="NRSJ01000024">
    <property type="protein sequence ID" value="MBK1705573.1"/>
    <property type="molecule type" value="Genomic_DNA"/>
</dbReference>
<reference evidence="1" key="1">
    <citation type="submission" date="2017-08" db="EMBL/GenBank/DDBJ databases">
        <authorList>
            <person name="Imhoff J.F."/>
            <person name="Rahn T."/>
            <person name="Kuenzel S."/>
            <person name="Neulinger S.C."/>
        </authorList>
    </citation>
    <scope>NUCLEOTIDE SEQUENCE</scope>
    <source>
        <strain evidence="1">DSM 11080</strain>
    </source>
</reference>
<reference evidence="1" key="2">
    <citation type="journal article" date="2020" name="Microorganisms">
        <title>Osmotic Adaptation and Compatible Solute Biosynthesis of Phototrophic Bacteria as Revealed from Genome Analyses.</title>
        <authorList>
            <person name="Imhoff J.F."/>
            <person name="Rahn T."/>
            <person name="Kunzel S."/>
            <person name="Keller A."/>
            <person name="Neulinger S.C."/>
        </authorList>
    </citation>
    <scope>NUCLEOTIDE SEQUENCE</scope>
    <source>
        <strain evidence="1">DSM 11080</strain>
    </source>
</reference>
<comment type="caution">
    <text evidence="1">The sequence shown here is derived from an EMBL/GenBank/DDBJ whole genome shotgun (WGS) entry which is preliminary data.</text>
</comment>
<keyword evidence="2" id="KW-1185">Reference proteome</keyword>
<dbReference type="NCBIfam" id="NF040576">
    <property type="entry name" value="T2SS_GspM_XpsM"/>
    <property type="match status" value="1"/>
</dbReference>
<gene>
    <name evidence="1" type="ORF">CKO40_13675</name>
</gene>
<organism evidence="1 2">
    <name type="scientific">Halochromatium glycolicum</name>
    <dbReference type="NCBI Taxonomy" id="85075"/>
    <lineage>
        <taxon>Bacteria</taxon>
        <taxon>Pseudomonadati</taxon>
        <taxon>Pseudomonadota</taxon>
        <taxon>Gammaproteobacteria</taxon>
        <taxon>Chromatiales</taxon>
        <taxon>Chromatiaceae</taxon>
        <taxon>Halochromatium</taxon>
    </lineage>
</organism>
<protein>
    <submittedName>
        <fullName evidence="1">General secretion pathway protein GspM</fullName>
    </submittedName>
</protein>
<dbReference type="InterPro" id="IPR034756">
    <property type="entry name" value="T2SSM_b"/>
</dbReference>
<proteinExistence type="predicted"/>
<evidence type="ECO:0000313" key="2">
    <source>
        <dbReference type="Proteomes" id="UP001296776"/>
    </source>
</evidence>
<evidence type="ECO:0000313" key="1">
    <source>
        <dbReference type="EMBL" id="MBK1705573.1"/>
    </source>
</evidence>
<dbReference type="AlphaFoldDB" id="A0AAJ0XAQ0"/>
<dbReference type="RefSeq" id="WP_200346794.1">
    <property type="nucleotide sequence ID" value="NZ_NRSJ01000024.1"/>
</dbReference>
<dbReference type="Pfam" id="PF10741">
    <property type="entry name" value="T2SSM_b"/>
    <property type="match status" value="1"/>
</dbReference>
<name>A0AAJ0XAQ0_9GAMM</name>